<feature type="region of interest" description="Disordered" evidence="1">
    <location>
        <begin position="1"/>
        <end position="55"/>
    </location>
</feature>
<feature type="compositionally biased region" description="Low complexity" evidence="1">
    <location>
        <begin position="303"/>
        <end position="318"/>
    </location>
</feature>
<keyword evidence="3" id="KW-1185">Reference proteome</keyword>
<evidence type="ECO:0000313" key="3">
    <source>
        <dbReference type="Proteomes" id="UP000812966"/>
    </source>
</evidence>
<dbReference type="EMBL" id="JABELV010000176">
    <property type="protein sequence ID" value="KAG7528610.1"/>
    <property type="molecule type" value="Genomic_DNA"/>
</dbReference>
<gene>
    <name evidence="2" type="ORF">FFLO_06064</name>
</gene>
<dbReference type="Proteomes" id="UP000812966">
    <property type="component" value="Unassembled WGS sequence"/>
</dbReference>
<reference evidence="2" key="1">
    <citation type="submission" date="2020-04" db="EMBL/GenBank/DDBJ databases">
        <title>Analysis of mating type loci in Filobasidium floriforme.</title>
        <authorList>
            <person name="Nowrousian M."/>
        </authorList>
    </citation>
    <scope>NUCLEOTIDE SEQUENCE</scope>
    <source>
        <strain evidence="2">CBS 6242</strain>
    </source>
</reference>
<name>A0A8K0NQU0_9TREE</name>
<evidence type="ECO:0000313" key="2">
    <source>
        <dbReference type="EMBL" id="KAG7528610.1"/>
    </source>
</evidence>
<comment type="caution">
    <text evidence="2">The sequence shown here is derived from an EMBL/GenBank/DDBJ whole genome shotgun (WGS) entry which is preliminary data.</text>
</comment>
<dbReference type="AlphaFoldDB" id="A0A8K0NQU0"/>
<accession>A0A8K0NQU0</accession>
<organism evidence="2 3">
    <name type="scientific">Filobasidium floriforme</name>
    <dbReference type="NCBI Taxonomy" id="5210"/>
    <lineage>
        <taxon>Eukaryota</taxon>
        <taxon>Fungi</taxon>
        <taxon>Dikarya</taxon>
        <taxon>Basidiomycota</taxon>
        <taxon>Agaricomycotina</taxon>
        <taxon>Tremellomycetes</taxon>
        <taxon>Filobasidiales</taxon>
        <taxon>Filobasidiaceae</taxon>
        <taxon>Filobasidium</taxon>
    </lineage>
</organism>
<proteinExistence type="predicted"/>
<sequence>MSANGTPEDPVEVTRNSSDESEDDPDKTLTNVSMLRSGKSRTAQPGASQSRKTDRSNDIVVECYDGHITVARELLEKSPVWKDALDIASLPRETADSDAEPASKKRKIDESNNFKLSESLEVMRIILGLLSEDQAKVNKATKPDWSWRPLRTSPQSAMEVIPLMDKYDIPNIYQRFVEKLWMIACQNKEQALIVFMVAYQDRNVPLARHAMRHFKDMCHPIRFSHDFVSNQLYGGVWWFLIRALYDHREEPVDWANVADKVVYPADWKHPKNKLAEEMALGPMEITEHPLPIEQQPQPSTQGSPAQEPTQQSESSSTARAPVYQPHCSHQ</sequence>
<feature type="compositionally biased region" description="Polar residues" evidence="1">
    <location>
        <begin position="28"/>
        <end position="50"/>
    </location>
</feature>
<evidence type="ECO:0000256" key="1">
    <source>
        <dbReference type="SAM" id="MobiDB-lite"/>
    </source>
</evidence>
<protein>
    <submittedName>
        <fullName evidence="2">Uncharacterized protein</fullName>
    </submittedName>
</protein>
<feature type="region of interest" description="Disordered" evidence="1">
    <location>
        <begin position="285"/>
        <end position="330"/>
    </location>
</feature>